<keyword evidence="2" id="KW-0519">Myristate</keyword>
<evidence type="ECO:0000256" key="4">
    <source>
        <dbReference type="ARBA" id="ARBA00022737"/>
    </source>
</evidence>
<evidence type="ECO:0000256" key="3">
    <source>
        <dbReference type="ARBA" id="ARBA00022723"/>
    </source>
</evidence>
<dbReference type="InterPro" id="IPR028846">
    <property type="entry name" value="Recoverin"/>
</dbReference>
<comment type="similarity">
    <text evidence="1">Belongs to the recoverin family.</text>
</comment>
<dbReference type="PROSITE" id="PS00018">
    <property type="entry name" value="EF_HAND_1"/>
    <property type="match status" value="2"/>
</dbReference>
<evidence type="ECO:0000313" key="8">
    <source>
        <dbReference type="EMBL" id="ELR19928.1"/>
    </source>
</evidence>
<evidence type="ECO:0000313" key="9">
    <source>
        <dbReference type="Proteomes" id="UP000011083"/>
    </source>
</evidence>
<dbReference type="CDD" id="cd00051">
    <property type="entry name" value="EFh"/>
    <property type="match status" value="1"/>
</dbReference>
<dbReference type="InterPro" id="IPR018247">
    <property type="entry name" value="EF_Hand_1_Ca_BS"/>
</dbReference>
<keyword evidence="9" id="KW-1185">Reference proteome</keyword>
<dbReference type="RefSeq" id="XP_004342037.1">
    <property type="nucleotide sequence ID" value="XM_004341988.1"/>
</dbReference>
<sequence>MKKVLNALGGGTKGLEEVSAAEVASGTYLSVEEVTALMEAFKAKGNSKGPHRAEAVVEEVNRTYHQPLFNHDEAQLTFHLLDTNHDGKVDPFELIYGVSVLCEGSEQDKAELVFKAIDLDNNGRISKAELLGYLEITFTVAEKIAKEHIKRGKLAHKKELLDLAANAKQSLLDKNIDDIFKADTNKAAFSPSIDLEEWRTAIANNAAIKSLINPSRSVYVIQETVDREARE</sequence>
<feature type="domain" description="EF-hand" evidence="7">
    <location>
        <begin position="69"/>
        <end position="104"/>
    </location>
</feature>
<dbReference type="OrthoDB" id="343296at2759"/>
<dbReference type="PANTHER" id="PTHR23055">
    <property type="entry name" value="CALCIUM BINDING PROTEINS"/>
    <property type="match status" value="1"/>
</dbReference>
<dbReference type="EMBL" id="KB007926">
    <property type="protein sequence ID" value="ELR19928.1"/>
    <property type="molecule type" value="Genomic_DNA"/>
</dbReference>
<feature type="domain" description="EF-hand" evidence="7">
    <location>
        <begin position="105"/>
        <end position="140"/>
    </location>
</feature>
<dbReference type="Pfam" id="PF13499">
    <property type="entry name" value="EF-hand_7"/>
    <property type="match status" value="1"/>
</dbReference>
<keyword evidence="5" id="KW-0106">Calcium</keyword>
<dbReference type="SUPFAM" id="SSF47473">
    <property type="entry name" value="EF-hand"/>
    <property type="match status" value="1"/>
</dbReference>
<evidence type="ECO:0000256" key="5">
    <source>
        <dbReference type="ARBA" id="ARBA00022837"/>
    </source>
</evidence>
<dbReference type="PROSITE" id="PS50222">
    <property type="entry name" value="EF_HAND_2"/>
    <property type="match status" value="2"/>
</dbReference>
<dbReference type="KEGG" id="acan:ACA1_112010"/>
<keyword evidence="4" id="KW-0677">Repeat</keyword>
<protein>
    <submittedName>
        <fullName evidence="8">EF hand domain containing protein</fullName>
    </submittedName>
</protein>
<evidence type="ECO:0000256" key="1">
    <source>
        <dbReference type="ARBA" id="ARBA00006049"/>
    </source>
</evidence>
<dbReference type="SMART" id="SM00054">
    <property type="entry name" value="EFh"/>
    <property type="match status" value="2"/>
</dbReference>
<dbReference type="Gene3D" id="1.10.238.10">
    <property type="entry name" value="EF-hand"/>
    <property type="match status" value="1"/>
</dbReference>
<dbReference type="InterPro" id="IPR002048">
    <property type="entry name" value="EF_hand_dom"/>
</dbReference>
<dbReference type="STRING" id="1257118.L8H5B3"/>
<keyword evidence="3" id="KW-0479">Metal-binding</keyword>
<accession>L8H5B3</accession>
<dbReference type="PRINTS" id="PR00450">
    <property type="entry name" value="RECOVERIN"/>
</dbReference>
<reference evidence="8 9" key="1">
    <citation type="journal article" date="2013" name="Genome Biol.">
        <title>Genome of Acanthamoeba castellanii highlights extensive lateral gene transfer and early evolution of tyrosine kinase signaling.</title>
        <authorList>
            <person name="Clarke M."/>
            <person name="Lohan A.J."/>
            <person name="Liu B."/>
            <person name="Lagkouvardos I."/>
            <person name="Roy S."/>
            <person name="Zafar N."/>
            <person name="Bertelli C."/>
            <person name="Schilde C."/>
            <person name="Kianianmomeni A."/>
            <person name="Burglin T.R."/>
            <person name="Frech C."/>
            <person name="Turcotte B."/>
            <person name="Kopec K.O."/>
            <person name="Synnott J.M."/>
            <person name="Choo C."/>
            <person name="Paponov I."/>
            <person name="Finkler A."/>
            <person name="Soon Heng Tan C."/>
            <person name="Hutchins A.P."/>
            <person name="Weinmeier T."/>
            <person name="Rattei T."/>
            <person name="Chu J.S."/>
            <person name="Gimenez G."/>
            <person name="Irimia M."/>
            <person name="Rigden D.J."/>
            <person name="Fitzpatrick D.A."/>
            <person name="Lorenzo-Morales J."/>
            <person name="Bateman A."/>
            <person name="Chiu C.H."/>
            <person name="Tang P."/>
            <person name="Hegemann P."/>
            <person name="Fromm H."/>
            <person name="Raoult D."/>
            <person name="Greub G."/>
            <person name="Miranda-Saavedra D."/>
            <person name="Chen N."/>
            <person name="Nash P."/>
            <person name="Ginger M.L."/>
            <person name="Horn M."/>
            <person name="Schaap P."/>
            <person name="Caler L."/>
            <person name="Loftus B."/>
        </authorList>
    </citation>
    <scope>NUCLEOTIDE SEQUENCE [LARGE SCALE GENOMIC DNA]</scope>
    <source>
        <strain evidence="8 9">Neff</strain>
    </source>
</reference>
<dbReference type="InterPro" id="IPR011992">
    <property type="entry name" value="EF-hand-dom_pair"/>
</dbReference>
<dbReference type="VEuPathDB" id="AmoebaDB:ACA1_112010"/>
<proteinExistence type="inferred from homology"/>
<dbReference type="AlphaFoldDB" id="L8H5B3"/>
<keyword evidence="6" id="KW-0449">Lipoprotein</keyword>
<evidence type="ECO:0000256" key="6">
    <source>
        <dbReference type="ARBA" id="ARBA00023288"/>
    </source>
</evidence>
<name>L8H5B3_ACACF</name>
<evidence type="ECO:0000259" key="7">
    <source>
        <dbReference type="PROSITE" id="PS50222"/>
    </source>
</evidence>
<evidence type="ECO:0000256" key="2">
    <source>
        <dbReference type="ARBA" id="ARBA00022707"/>
    </source>
</evidence>
<dbReference type="GeneID" id="14920765"/>
<gene>
    <name evidence="8" type="ORF">ACA1_112010</name>
</gene>
<organism evidence="8 9">
    <name type="scientific">Acanthamoeba castellanii (strain ATCC 30010 / Neff)</name>
    <dbReference type="NCBI Taxonomy" id="1257118"/>
    <lineage>
        <taxon>Eukaryota</taxon>
        <taxon>Amoebozoa</taxon>
        <taxon>Discosea</taxon>
        <taxon>Longamoebia</taxon>
        <taxon>Centramoebida</taxon>
        <taxon>Acanthamoebidae</taxon>
        <taxon>Acanthamoeba</taxon>
    </lineage>
</organism>
<dbReference type="Proteomes" id="UP000011083">
    <property type="component" value="Unassembled WGS sequence"/>
</dbReference>
<dbReference type="PANTHER" id="PTHR23055:SF178">
    <property type="entry name" value="NEUROCALCIN HOMOLOG"/>
    <property type="match status" value="1"/>
</dbReference>
<dbReference type="GO" id="GO:0005509">
    <property type="term" value="F:calcium ion binding"/>
    <property type="evidence" value="ECO:0007669"/>
    <property type="project" value="InterPro"/>
</dbReference>